<organism evidence="1 2">
    <name type="scientific">Treponema pallidum subsp. pertenue (strain Gauthier)</name>
    <dbReference type="NCBI Taxonomy" id="491080"/>
    <lineage>
        <taxon>Bacteria</taxon>
        <taxon>Pseudomonadati</taxon>
        <taxon>Spirochaetota</taxon>
        <taxon>Spirochaetia</taxon>
        <taxon>Spirochaetales</taxon>
        <taxon>Treponemataceae</taxon>
        <taxon>Treponema</taxon>
    </lineage>
</organism>
<dbReference type="Proteomes" id="UP000008192">
    <property type="component" value="Chromosome"/>
</dbReference>
<proteinExistence type="predicted"/>
<reference evidence="2" key="1">
    <citation type="journal article" date="2012" name="PLoS Negl. Trop. Dis.">
        <title>Whole genome sequences of three Treponema pallidum ssp. pertenue strains: yaws and syphilis treponemes differ in less than 0.2% of the genome sequence.</title>
        <authorList>
            <person name="Cejkova D."/>
            <person name="Zobanikova M."/>
            <person name="Chen L."/>
            <person name="Pospisilova P."/>
            <person name="Strouhal M."/>
            <person name="Qin X."/>
            <person name="Mikalova L."/>
            <person name="Norris S.J."/>
            <person name="Muzny D.M."/>
            <person name="Gibbs R.A."/>
            <person name="Fulton L.L."/>
            <person name="Sodergren E."/>
            <person name="Weinstock G.M."/>
            <person name="Smajs D."/>
        </authorList>
    </citation>
    <scope>NUCLEOTIDE SEQUENCE [LARGE SCALE GENOMIC DNA]</scope>
    <source>
        <strain evidence="2">Gauthier</strain>
    </source>
</reference>
<dbReference type="KEGG" id="tpg:TPEGAU_0258a"/>
<evidence type="ECO:0000313" key="1">
    <source>
        <dbReference type="EMBL" id="AEZ59519.1"/>
    </source>
</evidence>
<dbReference type="EMBL" id="CP002376">
    <property type="protein sequence ID" value="AEZ59519.1"/>
    <property type="molecule type" value="Genomic_DNA"/>
</dbReference>
<evidence type="ECO:0000313" key="2">
    <source>
        <dbReference type="Proteomes" id="UP000008192"/>
    </source>
</evidence>
<gene>
    <name evidence="1" type="ordered locus">TPEGAU_0258a</name>
</gene>
<dbReference type="AlphaFoldDB" id="A0AAU8PDT2"/>
<sequence>MGRTVCALAKSMPYDFPHEVACILSSLGFCVKMGRYFVRIVRAVWRRRR</sequence>
<protein>
    <submittedName>
        <fullName evidence="1">Uncharacterized protein</fullName>
    </submittedName>
</protein>
<accession>A0AAU8PDT2</accession>
<name>A0AAU8PDT2_TREPG</name>